<evidence type="ECO:0000256" key="3">
    <source>
        <dbReference type="ARBA" id="ARBA00022576"/>
    </source>
</evidence>
<dbReference type="AlphaFoldDB" id="A0A1Y5RAS8"/>
<dbReference type="SUPFAM" id="SSF53383">
    <property type="entry name" value="PLP-dependent transferases"/>
    <property type="match status" value="1"/>
</dbReference>
<evidence type="ECO:0000256" key="4">
    <source>
        <dbReference type="ARBA" id="ARBA00022679"/>
    </source>
</evidence>
<comment type="similarity">
    <text evidence="2 7">Belongs to the class-I pyridoxal-phosphate-dependent aminotransferase family.</text>
</comment>
<dbReference type="InterPro" id="IPR015424">
    <property type="entry name" value="PyrdxlP-dep_Trfase"/>
</dbReference>
<keyword evidence="5" id="KW-0663">Pyridoxal phosphate</keyword>
<dbReference type="OrthoDB" id="9763453at2"/>
<evidence type="ECO:0000259" key="8">
    <source>
        <dbReference type="Pfam" id="PF00155"/>
    </source>
</evidence>
<accession>A0A1Y5RAS8</accession>
<dbReference type="GO" id="GO:0030170">
    <property type="term" value="F:pyridoxal phosphate binding"/>
    <property type="evidence" value="ECO:0007669"/>
    <property type="project" value="InterPro"/>
</dbReference>
<comment type="catalytic activity">
    <reaction evidence="6">
        <text>L-aspartate + 2-oxoglutarate = oxaloacetate + L-glutamate</text>
        <dbReference type="Rhea" id="RHEA:21824"/>
        <dbReference type="ChEBI" id="CHEBI:16452"/>
        <dbReference type="ChEBI" id="CHEBI:16810"/>
        <dbReference type="ChEBI" id="CHEBI:29985"/>
        <dbReference type="ChEBI" id="CHEBI:29991"/>
        <dbReference type="EC" id="2.6.1.1"/>
    </reaction>
</comment>
<organism evidence="9 10">
    <name type="scientific">Pseudooctadecabacter jejudonensis</name>
    <dbReference type="NCBI Taxonomy" id="1391910"/>
    <lineage>
        <taxon>Bacteria</taxon>
        <taxon>Pseudomonadati</taxon>
        <taxon>Pseudomonadota</taxon>
        <taxon>Alphaproteobacteria</taxon>
        <taxon>Rhodobacterales</taxon>
        <taxon>Paracoccaceae</taxon>
        <taxon>Pseudooctadecabacter</taxon>
    </lineage>
</organism>
<evidence type="ECO:0000256" key="7">
    <source>
        <dbReference type="RuleBase" id="RU000481"/>
    </source>
</evidence>
<feature type="domain" description="Aminotransferase class I/classII large" evidence="8">
    <location>
        <begin position="31"/>
        <end position="373"/>
    </location>
</feature>
<evidence type="ECO:0000313" key="10">
    <source>
        <dbReference type="Proteomes" id="UP000193623"/>
    </source>
</evidence>
<keyword evidence="10" id="KW-1185">Reference proteome</keyword>
<reference evidence="9 10" key="1">
    <citation type="submission" date="2017-03" db="EMBL/GenBank/DDBJ databases">
        <authorList>
            <person name="Afonso C.L."/>
            <person name="Miller P.J."/>
            <person name="Scott M.A."/>
            <person name="Spackman E."/>
            <person name="Goraichik I."/>
            <person name="Dimitrov K.M."/>
            <person name="Suarez D.L."/>
            <person name="Swayne D.E."/>
        </authorList>
    </citation>
    <scope>NUCLEOTIDE SEQUENCE [LARGE SCALE GENOMIC DNA]</scope>
    <source>
        <strain evidence="9 10">CECT 8397</strain>
    </source>
</reference>
<dbReference type="GO" id="GO:0006520">
    <property type="term" value="P:amino acid metabolic process"/>
    <property type="evidence" value="ECO:0007669"/>
    <property type="project" value="InterPro"/>
</dbReference>
<dbReference type="PANTHER" id="PTHR46383:SF2">
    <property type="entry name" value="AMINOTRANSFERASE"/>
    <property type="match status" value="1"/>
</dbReference>
<evidence type="ECO:0000256" key="6">
    <source>
        <dbReference type="ARBA" id="ARBA00049185"/>
    </source>
</evidence>
<dbReference type="InterPro" id="IPR004839">
    <property type="entry name" value="Aminotransferase_I/II_large"/>
</dbReference>
<gene>
    <name evidence="9" type="primary">aspC_1</name>
    <name evidence="9" type="ORF">PSJ8397_00121</name>
</gene>
<dbReference type="EMBL" id="FWFT01000001">
    <property type="protein sequence ID" value="SLN11957.1"/>
    <property type="molecule type" value="Genomic_DNA"/>
</dbReference>
<dbReference type="InterPro" id="IPR015421">
    <property type="entry name" value="PyrdxlP-dep_Trfase_major"/>
</dbReference>
<dbReference type="PROSITE" id="PS00105">
    <property type="entry name" value="AA_TRANSFER_CLASS_1"/>
    <property type="match status" value="1"/>
</dbReference>
<dbReference type="EC" id="2.6.1.-" evidence="7"/>
<evidence type="ECO:0000256" key="2">
    <source>
        <dbReference type="ARBA" id="ARBA00007441"/>
    </source>
</evidence>
<keyword evidence="4 7" id="KW-0808">Transferase</keyword>
<evidence type="ECO:0000256" key="5">
    <source>
        <dbReference type="ARBA" id="ARBA00022898"/>
    </source>
</evidence>
<name>A0A1Y5RAS8_9RHOB</name>
<comment type="cofactor">
    <cofactor evidence="1 7">
        <name>pyridoxal 5'-phosphate</name>
        <dbReference type="ChEBI" id="CHEBI:597326"/>
    </cofactor>
</comment>
<dbReference type="GO" id="GO:0004069">
    <property type="term" value="F:L-aspartate:2-oxoglutarate aminotransferase activity"/>
    <property type="evidence" value="ECO:0007669"/>
    <property type="project" value="UniProtKB-EC"/>
</dbReference>
<dbReference type="InterPro" id="IPR004838">
    <property type="entry name" value="NHTrfase_class1_PyrdxlP-BS"/>
</dbReference>
<dbReference type="PANTHER" id="PTHR46383">
    <property type="entry name" value="ASPARTATE AMINOTRANSFERASE"/>
    <property type="match status" value="1"/>
</dbReference>
<dbReference type="Proteomes" id="UP000193623">
    <property type="component" value="Unassembled WGS sequence"/>
</dbReference>
<dbReference type="InterPro" id="IPR050596">
    <property type="entry name" value="AspAT/PAT-like"/>
</dbReference>
<dbReference type="CDD" id="cd00609">
    <property type="entry name" value="AAT_like"/>
    <property type="match status" value="1"/>
</dbReference>
<sequence length="384" mass="41561">MRNSRRGEIDPFIVMDVMEAARAAEAAGRHIIHMEVGQPGTGAPAAALSRLAADMQDEPLGYTVGLGLPELRARIAQHYRDWYDIDVDAGRIVVTAGASGAFLLAFSALFDTGARVGLGAPCYPSYRQILKAMDMVPVDMPTTLAARMQPVAADVAAHDLNGLIVASPANPTGTMLGRTEMADLAAACAAADAAFISDEIYHGLGYHGRCVSALEVTDEVIVINSFSKYFSMTGWRVGWMVVPEDQVRRIERLAQNMFICPSHASQRLALYAMDCAETLDAHVDVYRTNRDLMMEALPQMGLGQFAPPDGAFYVYVDVGDYTSDSLEFCAQVLEKAGVAITPGLDFDPVEGGHWVRLSYARSTQDIREGLARLADFMAGLRAED</sequence>
<dbReference type="Pfam" id="PF00155">
    <property type="entry name" value="Aminotran_1_2"/>
    <property type="match status" value="1"/>
</dbReference>
<keyword evidence="3 7" id="KW-0032">Aminotransferase</keyword>
<dbReference type="Gene3D" id="3.40.640.10">
    <property type="entry name" value="Type I PLP-dependent aspartate aminotransferase-like (Major domain)"/>
    <property type="match status" value="1"/>
</dbReference>
<evidence type="ECO:0000256" key="1">
    <source>
        <dbReference type="ARBA" id="ARBA00001933"/>
    </source>
</evidence>
<dbReference type="RefSeq" id="WP_085862632.1">
    <property type="nucleotide sequence ID" value="NZ_FWFT01000001.1"/>
</dbReference>
<proteinExistence type="inferred from homology"/>
<protein>
    <recommendedName>
        <fullName evidence="7">Aminotransferase</fullName>
        <ecNumber evidence="7">2.6.1.-</ecNumber>
    </recommendedName>
</protein>
<evidence type="ECO:0000313" key="9">
    <source>
        <dbReference type="EMBL" id="SLN11957.1"/>
    </source>
</evidence>